<dbReference type="InterPro" id="IPR009097">
    <property type="entry name" value="Cyclic_Pdiesterase"/>
</dbReference>
<dbReference type="InterPro" id="IPR050580">
    <property type="entry name" value="2H_phosphoesterase_YjcG-like"/>
</dbReference>
<sequence>MERQERQYFIAIIPPPPVSDDALRLKHYFRDQYNSKASLNSPPHITLHMPFKWKEEKEGDLLEALTQFATGREAFKVELVNFKAFPPRVIFIDVEGNPLLNTLNKDLHRFCKRSLNLFNADYKDLPFHPHLTLAFRDLKKPLFAKAWEEFQQRTFSARFNVGSFVLLKHSGKIWEPFREFLFDPTASLGDERPGPIELHQ</sequence>
<keyword evidence="2" id="KW-1185">Reference proteome</keyword>
<dbReference type="EMBL" id="JAHESE010000001">
    <property type="protein sequence ID" value="MBT1706842.1"/>
    <property type="molecule type" value="Genomic_DNA"/>
</dbReference>
<name>A0AAP2GTU5_9BACT</name>
<gene>
    <name evidence="1" type="ORF">KK062_01335</name>
</gene>
<accession>A0AAP2GTU5</accession>
<dbReference type="SUPFAM" id="SSF55144">
    <property type="entry name" value="LigT-like"/>
    <property type="match status" value="1"/>
</dbReference>
<reference evidence="1 2" key="1">
    <citation type="submission" date="2021-05" db="EMBL/GenBank/DDBJ databases">
        <title>A Polyphasic approach of four new species of the genus Ohtaekwangia: Ohtaekwangia histidinii sp. nov., Ohtaekwangia cretensis sp. nov., Ohtaekwangia indiensis sp. nov., Ohtaekwangia reichenbachii sp. nov. from diverse environment.</title>
        <authorList>
            <person name="Octaviana S."/>
        </authorList>
    </citation>
    <scope>NUCLEOTIDE SEQUENCE [LARGE SCALE GENOMIC DNA]</scope>
    <source>
        <strain evidence="1 2">PWU5</strain>
    </source>
</reference>
<dbReference type="Proteomes" id="UP001319080">
    <property type="component" value="Unassembled WGS sequence"/>
</dbReference>
<proteinExistence type="predicted"/>
<dbReference type="Gene3D" id="3.90.1140.10">
    <property type="entry name" value="Cyclic phosphodiesterase"/>
    <property type="match status" value="1"/>
</dbReference>
<dbReference type="PANTHER" id="PTHR40037">
    <property type="entry name" value="PHOSPHOESTERASE YJCG-RELATED"/>
    <property type="match status" value="1"/>
</dbReference>
<evidence type="ECO:0000313" key="2">
    <source>
        <dbReference type="Proteomes" id="UP001319080"/>
    </source>
</evidence>
<dbReference type="PANTHER" id="PTHR40037:SF1">
    <property type="entry name" value="PHOSPHOESTERASE SAOUHSC_00951-RELATED"/>
    <property type="match status" value="1"/>
</dbReference>
<protein>
    <submittedName>
        <fullName evidence="1">2'-5' RNA ligase family protein</fullName>
    </submittedName>
</protein>
<dbReference type="Pfam" id="PF13563">
    <property type="entry name" value="2_5_RNA_ligase2"/>
    <property type="match status" value="1"/>
</dbReference>
<dbReference type="GO" id="GO:0016874">
    <property type="term" value="F:ligase activity"/>
    <property type="evidence" value="ECO:0007669"/>
    <property type="project" value="UniProtKB-KW"/>
</dbReference>
<evidence type="ECO:0000313" key="1">
    <source>
        <dbReference type="EMBL" id="MBT1706842.1"/>
    </source>
</evidence>
<dbReference type="RefSeq" id="WP_254082429.1">
    <property type="nucleotide sequence ID" value="NZ_JAHESE010000001.1"/>
</dbReference>
<comment type="caution">
    <text evidence="1">The sequence shown here is derived from an EMBL/GenBank/DDBJ whole genome shotgun (WGS) entry which is preliminary data.</text>
</comment>
<keyword evidence="1" id="KW-0436">Ligase</keyword>
<organism evidence="1 2">
    <name type="scientific">Dawidia cretensis</name>
    <dbReference type="NCBI Taxonomy" id="2782350"/>
    <lineage>
        <taxon>Bacteria</taxon>
        <taxon>Pseudomonadati</taxon>
        <taxon>Bacteroidota</taxon>
        <taxon>Cytophagia</taxon>
        <taxon>Cytophagales</taxon>
        <taxon>Chryseotaleaceae</taxon>
        <taxon>Dawidia</taxon>
    </lineage>
</organism>
<dbReference type="AlphaFoldDB" id="A0AAP2GTU5"/>